<dbReference type="Proteomes" id="UP000470010">
    <property type="component" value="Unassembled WGS sequence"/>
</dbReference>
<comment type="caution">
    <text evidence="1">The sequence shown here is derived from an EMBL/GenBank/DDBJ whole genome shotgun (WGS) entry which is preliminary data.</text>
</comment>
<protein>
    <recommendedName>
        <fullName evidence="3">Type II toxin-antitoxin system RelE/ParE family toxin</fullName>
    </recommendedName>
</protein>
<reference evidence="2" key="1">
    <citation type="submission" date="2019-08" db="EMBL/GenBank/DDBJ databases">
        <title>Arthrobacter sp. nov., isolated from plateau pika and Tibetan wild ass.</title>
        <authorList>
            <person name="Ge Y."/>
        </authorList>
    </citation>
    <scope>NUCLEOTIDE SEQUENCE [LARGE SCALE GENOMIC DNA]</scope>
    <source>
        <strain evidence="2">HF-1365</strain>
    </source>
</reference>
<dbReference type="RefSeq" id="WP_144687542.1">
    <property type="nucleotide sequence ID" value="NZ_VLLQ01000001.1"/>
</dbReference>
<accession>A0A7K0G5F9</accession>
<dbReference type="AlphaFoldDB" id="A0A7K0G5F9"/>
<dbReference type="EMBL" id="VTFZ01000001">
    <property type="protein sequence ID" value="MRX79043.1"/>
    <property type="molecule type" value="Genomic_DNA"/>
</dbReference>
<keyword evidence="2" id="KW-1185">Reference proteome</keyword>
<proteinExistence type="predicted"/>
<name>A0A7K0G5F9_9ACTN</name>
<evidence type="ECO:0000313" key="1">
    <source>
        <dbReference type="EMBL" id="MRX79043.1"/>
    </source>
</evidence>
<gene>
    <name evidence="1" type="ORF">GJE22_00195</name>
</gene>
<evidence type="ECO:0008006" key="3">
    <source>
        <dbReference type="Google" id="ProtNLM"/>
    </source>
</evidence>
<sequence>MRGAAYEVRAGRDFWNTLTPLRPKYTREQFAEIIRIIKACIAELAQHGYVDENGWAEHMLEKSPFNDGLHYEFHVFDDDVLVVYLKREQRRVIRMVGVFDHESLSSS</sequence>
<organism evidence="1 2">
    <name type="scientific">Enorma shizhengliae</name>
    <dbReference type="NCBI Taxonomy" id="2606615"/>
    <lineage>
        <taxon>Bacteria</taxon>
        <taxon>Bacillati</taxon>
        <taxon>Actinomycetota</taxon>
        <taxon>Coriobacteriia</taxon>
        <taxon>Coriobacteriales</taxon>
        <taxon>Coriobacteriaceae</taxon>
        <taxon>Enorma</taxon>
    </lineage>
</organism>
<evidence type="ECO:0000313" key="2">
    <source>
        <dbReference type="Proteomes" id="UP000470010"/>
    </source>
</evidence>